<keyword evidence="8 14" id="KW-0675">Receptor</keyword>
<dbReference type="PANTHER" id="PTHR30069">
    <property type="entry name" value="TONB-DEPENDENT OUTER MEMBRANE RECEPTOR"/>
    <property type="match status" value="1"/>
</dbReference>
<keyword evidence="6 11" id="KW-0798">TonB box</keyword>
<evidence type="ECO:0000259" key="12">
    <source>
        <dbReference type="Pfam" id="PF00593"/>
    </source>
</evidence>
<gene>
    <name evidence="14" type="ORF">HRQ87_17875</name>
</gene>
<keyword evidence="7 10" id="KW-0472">Membrane</keyword>
<keyword evidence="5" id="KW-0732">Signal</keyword>
<dbReference type="InterPro" id="IPR039426">
    <property type="entry name" value="TonB-dep_rcpt-like"/>
</dbReference>
<dbReference type="InterPro" id="IPR037066">
    <property type="entry name" value="Plug_dom_sf"/>
</dbReference>
<evidence type="ECO:0000256" key="9">
    <source>
        <dbReference type="ARBA" id="ARBA00023237"/>
    </source>
</evidence>
<dbReference type="PROSITE" id="PS52016">
    <property type="entry name" value="TONB_DEPENDENT_REC_3"/>
    <property type="match status" value="1"/>
</dbReference>
<organism evidence="14 15">
    <name type="scientific">Parasulfitobacter algicola</name>
    <dbReference type="NCBI Taxonomy" id="2614809"/>
    <lineage>
        <taxon>Bacteria</taxon>
        <taxon>Pseudomonadati</taxon>
        <taxon>Pseudomonadota</taxon>
        <taxon>Alphaproteobacteria</taxon>
        <taxon>Rhodobacterales</taxon>
        <taxon>Roseobacteraceae</taxon>
        <taxon>Parasulfitobacter</taxon>
    </lineage>
</organism>
<accession>A0ABX2IUS7</accession>
<dbReference type="Pfam" id="PF00593">
    <property type="entry name" value="TonB_dep_Rec_b-barrel"/>
    <property type="match status" value="1"/>
</dbReference>
<dbReference type="InterPro" id="IPR000531">
    <property type="entry name" value="Beta-barrel_TonB"/>
</dbReference>
<dbReference type="Gene3D" id="2.170.130.10">
    <property type="entry name" value="TonB-dependent receptor, plug domain"/>
    <property type="match status" value="1"/>
</dbReference>
<evidence type="ECO:0000256" key="2">
    <source>
        <dbReference type="ARBA" id="ARBA00022448"/>
    </source>
</evidence>
<name>A0ABX2IUS7_9RHOB</name>
<evidence type="ECO:0000256" key="7">
    <source>
        <dbReference type="ARBA" id="ARBA00023136"/>
    </source>
</evidence>
<evidence type="ECO:0000313" key="15">
    <source>
        <dbReference type="Proteomes" id="UP000777935"/>
    </source>
</evidence>
<dbReference type="InterPro" id="IPR012910">
    <property type="entry name" value="Plug_dom"/>
</dbReference>
<keyword evidence="3 10" id="KW-1134">Transmembrane beta strand</keyword>
<keyword evidence="9 10" id="KW-0998">Cell outer membrane</keyword>
<protein>
    <submittedName>
        <fullName evidence="14">TonB-dependent receptor</fullName>
    </submittedName>
</protein>
<evidence type="ECO:0000259" key="13">
    <source>
        <dbReference type="Pfam" id="PF07715"/>
    </source>
</evidence>
<reference evidence="14 15" key="1">
    <citation type="submission" date="2020-06" db="EMBL/GenBank/DDBJ databases">
        <title>Sulfitobacter algicola sp. nov., isolated from green algae.</title>
        <authorList>
            <person name="Wang C."/>
        </authorList>
    </citation>
    <scope>NUCLEOTIDE SEQUENCE [LARGE SCALE GENOMIC DNA]</scope>
    <source>
        <strain evidence="14 15">1151</strain>
    </source>
</reference>
<keyword evidence="2 10" id="KW-0813">Transport</keyword>
<evidence type="ECO:0000256" key="11">
    <source>
        <dbReference type="RuleBase" id="RU003357"/>
    </source>
</evidence>
<comment type="subcellular location">
    <subcellularLocation>
        <location evidence="1 10">Cell outer membrane</location>
        <topology evidence="1 10">Multi-pass membrane protein</topology>
    </subcellularLocation>
</comment>
<evidence type="ECO:0000256" key="10">
    <source>
        <dbReference type="PROSITE-ProRule" id="PRU01360"/>
    </source>
</evidence>
<dbReference type="SUPFAM" id="SSF56935">
    <property type="entry name" value="Porins"/>
    <property type="match status" value="1"/>
</dbReference>
<dbReference type="Pfam" id="PF07715">
    <property type="entry name" value="Plug"/>
    <property type="match status" value="1"/>
</dbReference>
<dbReference type="Gene3D" id="2.40.170.20">
    <property type="entry name" value="TonB-dependent receptor, beta-barrel domain"/>
    <property type="match status" value="1"/>
</dbReference>
<evidence type="ECO:0000256" key="8">
    <source>
        <dbReference type="ARBA" id="ARBA00023170"/>
    </source>
</evidence>
<evidence type="ECO:0000256" key="1">
    <source>
        <dbReference type="ARBA" id="ARBA00004571"/>
    </source>
</evidence>
<keyword evidence="4 10" id="KW-0812">Transmembrane</keyword>
<dbReference type="Proteomes" id="UP000777935">
    <property type="component" value="Unassembled WGS sequence"/>
</dbReference>
<feature type="domain" description="TonB-dependent receptor-like beta-barrel" evidence="12">
    <location>
        <begin position="126"/>
        <end position="542"/>
    </location>
</feature>
<comment type="similarity">
    <text evidence="10 11">Belongs to the TonB-dependent receptor family.</text>
</comment>
<dbReference type="EMBL" id="JABUFE010000015">
    <property type="protein sequence ID" value="NSX56659.1"/>
    <property type="molecule type" value="Genomic_DNA"/>
</dbReference>
<dbReference type="InterPro" id="IPR036942">
    <property type="entry name" value="Beta-barrel_TonB_sf"/>
</dbReference>
<comment type="caution">
    <text evidence="14">The sequence shown here is derived from an EMBL/GenBank/DDBJ whole genome shotgun (WGS) entry which is preliminary data.</text>
</comment>
<feature type="domain" description="TonB-dependent receptor plug" evidence="13">
    <location>
        <begin position="2"/>
        <end position="102"/>
    </location>
</feature>
<evidence type="ECO:0000256" key="3">
    <source>
        <dbReference type="ARBA" id="ARBA00022452"/>
    </source>
</evidence>
<evidence type="ECO:0000256" key="5">
    <source>
        <dbReference type="ARBA" id="ARBA00022729"/>
    </source>
</evidence>
<proteinExistence type="inferred from homology"/>
<sequence>MEVVTSEDLAETQTTRVADYLTRLPGISVTTNGSIGNSTQLRVRGLDGKYVAVRIDGIDVTDPASPQTSFNFGSLTTDDIARIEVLKGSQSALYGSEAIGGVINITTNRATEIGSVGSFAAEVGSHDTLRTSANFSNRTETSELSFSISHIQTDGFSSADENDGNDEADGHTSTRLSISAAFDTSETVRLGFSAFYQDSESDFDEFIRDGTPDEETLATTFGLRAFAEIAGADVDHTVSASIFENDRESISNGDADPFKGNRSEITYQGDYIASDRMRYSFGADYTKEEFRSTEDDFSAFPVVTTLKASGETEVFGLFGETLYSPNDQIDLALSLRVDDHSEFGTFASARAALAYRPSNDWIIRTSIGNGFRAPSLYELNSNLYGNKDLDPEESMTFELGAERQFSETGFVKATLFYMEIEDLIQFDNGYKQVPGTTTSQGFELSTNIPVSDRVSLFGAYTYVDIQDSDDDRVIRVPEHDLILGLSGAITDRLSGIISAQYIDGVVDSDFPDTIDMPSYTVVNSTLSYDLTDATQAYLRVENMFDEEYQTIRGYGQSDRAFYVGLRTSF</sequence>
<evidence type="ECO:0000256" key="4">
    <source>
        <dbReference type="ARBA" id="ARBA00022692"/>
    </source>
</evidence>
<evidence type="ECO:0000256" key="6">
    <source>
        <dbReference type="ARBA" id="ARBA00023077"/>
    </source>
</evidence>
<keyword evidence="15" id="KW-1185">Reference proteome</keyword>
<dbReference type="PANTHER" id="PTHR30069:SF29">
    <property type="entry name" value="HEMOGLOBIN AND HEMOGLOBIN-HAPTOGLOBIN-BINDING PROTEIN 1-RELATED"/>
    <property type="match status" value="1"/>
</dbReference>
<evidence type="ECO:0000313" key="14">
    <source>
        <dbReference type="EMBL" id="NSX56659.1"/>
    </source>
</evidence>
<dbReference type="CDD" id="cd01347">
    <property type="entry name" value="ligand_gated_channel"/>
    <property type="match status" value="1"/>
</dbReference>